<reference evidence="2 3" key="1">
    <citation type="submission" date="2018-04" db="EMBL/GenBank/DDBJ databases">
        <title>Cupriavidus necator CR12 genome sequencing and assembly.</title>
        <authorList>
            <person name="Ben Fekih I."/>
            <person name="Mazhar H.S."/>
            <person name="Bello S.K."/>
            <person name="Rensing C."/>
        </authorList>
    </citation>
    <scope>NUCLEOTIDE SEQUENCE [LARGE SCALE GENOMIC DNA]</scope>
    <source>
        <strain evidence="2 3">CR12</strain>
    </source>
</reference>
<dbReference type="EMBL" id="QDHA01000076">
    <property type="protein sequence ID" value="RCJ05332.1"/>
    <property type="molecule type" value="Genomic_DNA"/>
</dbReference>
<organism evidence="2 3">
    <name type="scientific">Cupriavidus necator</name>
    <name type="common">Alcaligenes eutrophus</name>
    <name type="synonym">Ralstonia eutropha</name>
    <dbReference type="NCBI Taxonomy" id="106590"/>
    <lineage>
        <taxon>Bacteria</taxon>
        <taxon>Pseudomonadati</taxon>
        <taxon>Pseudomonadota</taxon>
        <taxon>Betaproteobacteria</taxon>
        <taxon>Burkholderiales</taxon>
        <taxon>Burkholderiaceae</taxon>
        <taxon>Cupriavidus</taxon>
    </lineage>
</organism>
<dbReference type="GO" id="GO:0008168">
    <property type="term" value="F:methyltransferase activity"/>
    <property type="evidence" value="ECO:0007669"/>
    <property type="project" value="UniProtKB-KW"/>
</dbReference>
<dbReference type="Gene3D" id="3.40.50.150">
    <property type="entry name" value="Vaccinia Virus protein VP39"/>
    <property type="match status" value="1"/>
</dbReference>
<accession>A0A367PBT6</accession>
<comment type="caution">
    <text evidence="2">The sequence shown here is derived from an EMBL/GenBank/DDBJ whole genome shotgun (WGS) entry which is preliminary data.</text>
</comment>
<dbReference type="Proteomes" id="UP000253501">
    <property type="component" value="Unassembled WGS sequence"/>
</dbReference>
<evidence type="ECO:0000259" key="1">
    <source>
        <dbReference type="Pfam" id="PF13649"/>
    </source>
</evidence>
<dbReference type="Pfam" id="PF13649">
    <property type="entry name" value="Methyltransf_25"/>
    <property type="match status" value="1"/>
</dbReference>
<dbReference type="AlphaFoldDB" id="A0A367PBT6"/>
<dbReference type="InterPro" id="IPR029063">
    <property type="entry name" value="SAM-dependent_MTases_sf"/>
</dbReference>
<protein>
    <submittedName>
        <fullName evidence="2">Class I SAM-dependent methyltransferase</fullName>
    </submittedName>
</protein>
<evidence type="ECO:0000313" key="3">
    <source>
        <dbReference type="Proteomes" id="UP000253501"/>
    </source>
</evidence>
<dbReference type="CDD" id="cd02440">
    <property type="entry name" value="AdoMet_MTases"/>
    <property type="match status" value="1"/>
</dbReference>
<dbReference type="RefSeq" id="WP_114134584.1">
    <property type="nucleotide sequence ID" value="NZ_CP068434.1"/>
</dbReference>
<keyword evidence="2" id="KW-0808">Transferase</keyword>
<feature type="domain" description="Methyltransferase" evidence="1">
    <location>
        <begin position="28"/>
        <end position="108"/>
    </location>
</feature>
<proteinExistence type="predicted"/>
<keyword evidence="2" id="KW-0489">Methyltransferase</keyword>
<evidence type="ECO:0000313" key="2">
    <source>
        <dbReference type="EMBL" id="RCJ05332.1"/>
    </source>
</evidence>
<name>A0A367PBT6_CUPNE</name>
<sequence>MTLAHAGLSAPSPWIARWTHLLRPGARVLDLACGSGRHAAWLAARGHAVLAVDRDAEAIAGLPAGVSGRVADLEQGDWPLAGEAPFDAIVVTNYLHRPLWPHLAATLAPGGVWIYETFAAGNETVGKPSRPDFLLRPGELLEVARQYGLRVVAYEDGLVEVPKTAFVQRICAVREAAAGADAPAPARYRLDA</sequence>
<dbReference type="GO" id="GO:0032259">
    <property type="term" value="P:methylation"/>
    <property type="evidence" value="ECO:0007669"/>
    <property type="project" value="UniProtKB-KW"/>
</dbReference>
<gene>
    <name evidence="2" type="ORF">DDK22_26980</name>
</gene>
<dbReference type="InterPro" id="IPR041698">
    <property type="entry name" value="Methyltransf_25"/>
</dbReference>
<dbReference type="SUPFAM" id="SSF53335">
    <property type="entry name" value="S-adenosyl-L-methionine-dependent methyltransferases"/>
    <property type="match status" value="1"/>
</dbReference>